<proteinExistence type="predicted"/>
<keyword evidence="2" id="KW-1185">Reference proteome</keyword>
<dbReference type="EMBL" id="JAEDXU010000003">
    <property type="protein sequence ID" value="MBP1046214.1"/>
    <property type="molecule type" value="Genomic_DNA"/>
</dbReference>
<organism evidence="1 2">
    <name type="scientific">Enterococcus larvae</name>
    <dbReference type="NCBI Taxonomy" id="2794352"/>
    <lineage>
        <taxon>Bacteria</taxon>
        <taxon>Bacillati</taxon>
        <taxon>Bacillota</taxon>
        <taxon>Bacilli</taxon>
        <taxon>Lactobacillales</taxon>
        <taxon>Enterococcaceae</taxon>
        <taxon>Enterococcus</taxon>
    </lineage>
</organism>
<dbReference type="Proteomes" id="UP000673375">
    <property type="component" value="Unassembled WGS sequence"/>
</dbReference>
<evidence type="ECO:0000313" key="1">
    <source>
        <dbReference type="EMBL" id="MBP1046214.1"/>
    </source>
</evidence>
<sequence>MNEQGQNHTPAIPTNKFKLLFVGIFILFLISLGMNIAQALHVFDNNSTAKVLTAEDIKKSNELFKAEDYTPEKYTEFVNKEIKTKENWEKDPNAVYMNYLSQSFQSDEAGMKESYEKLQKFNDEGHYIDGEMVLLKNLEMIKSEVDSPSNQEGQGLEG</sequence>
<gene>
    <name evidence="1" type="ORF">I6N96_07950</name>
</gene>
<dbReference type="RefSeq" id="WP_209557030.1">
    <property type="nucleotide sequence ID" value="NZ_JAEDXU010000003.1"/>
</dbReference>
<name>A0ABS4CHW1_9ENTE</name>
<protein>
    <submittedName>
        <fullName evidence="1">Uncharacterized protein</fullName>
    </submittedName>
</protein>
<accession>A0ABS4CHW1</accession>
<evidence type="ECO:0000313" key="2">
    <source>
        <dbReference type="Proteomes" id="UP000673375"/>
    </source>
</evidence>
<reference evidence="1 2" key="1">
    <citation type="submission" date="2020-12" db="EMBL/GenBank/DDBJ databases">
        <title>Vagococcus allomyrinae sp. nov. and Enterococcus lavae sp. nov., isolated from the larvae of Allomyrina dichotoma.</title>
        <authorList>
            <person name="Lee S.D."/>
        </authorList>
    </citation>
    <scope>NUCLEOTIDE SEQUENCE [LARGE SCALE GENOMIC DNA]</scope>
    <source>
        <strain evidence="1 2">BWM-S5</strain>
    </source>
</reference>
<comment type="caution">
    <text evidence="1">The sequence shown here is derived from an EMBL/GenBank/DDBJ whole genome shotgun (WGS) entry which is preliminary data.</text>
</comment>